<keyword evidence="1" id="KW-0812">Transmembrane</keyword>
<keyword evidence="1" id="KW-0472">Membrane</keyword>
<feature type="transmembrane region" description="Helical" evidence="1">
    <location>
        <begin position="338"/>
        <end position="356"/>
    </location>
</feature>
<dbReference type="Proteomes" id="UP000229370">
    <property type="component" value="Unassembled WGS sequence"/>
</dbReference>
<proteinExistence type="predicted"/>
<feature type="transmembrane region" description="Helical" evidence="1">
    <location>
        <begin position="12"/>
        <end position="30"/>
    </location>
</feature>
<gene>
    <name evidence="2" type="ORF">CO007_02135</name>
</gene>
<evidence type="ECO:0008006" key="4">
    <source>
        <dbReference type="Google" id="ProtNLM"/>
    </source>
</evidence>
<reference evidence="3" key="1">
    <citation type="submission" date="2017-09" db="EMBL/GenBank/DDBJ databases">
        <title>Depth-based differentiation of microbial function through sediment-hosted aquifers and enrichment of novel symbionts in the deep terrestrial subsurface.</title>
        <authorList>
            <person name="Probst A.J."/>
            <person name="Ladd B."/>
            <person name="Jarett J.K."/>
            <person name="Geller-Mcgrath D.E."/>
            <person name="Sieber C.M.K."/>
            <person name="Emerson J.B."/>
            <person name="Anantharaman K."/>
            <person name="Thomas B.C."/>
            <person name="Malmstrom R."/>
            <person name="Stieglmeier M."/>
            <person name="Klingl A."/>
            <person name="Woyke T."/>
            <person name="Ryan C.M."/>
            <person name="Banfield J.F."/>
        </authorList>
    </citation>
    <scope>NUCLEOTIDE SEQUENCE [LARGE SCALE GENOMIC DNA]</scope>
</reference>
<feature type="transmembrane region" description="Helical" evidence="1">
    <location>
        <begin position="165"/>
        <end position="193"/>
    </location>
</feature>
<evidence type="ECO:0000313" key="3">
    <source>
        <dbReference type="Proteomes" id="UP000229370"/>
    </source>
</evidence>
<keyword evidence="1" id="KW-1133">Transmembrane helix</keyword>
<evidence type="ECO:0000256" key="1">
    <source>
        <dbReference type="SAM" id="Phobius"/>
    </source>
</evidence>
<feature type="transmembrane region" description="Helical" evidence="1">
    <location>
        <begin position="88"/>
        <end position="105"/>
    </location>
</feature>
<dbReference type="EMBL" id="PFQK01000041">
    <property type="protein sequence ID" value="PJC81929.1"/>
    <property type="molecule type" value="Genomic_DNA"/>
</dbReference>
<organism evidence="2 3">
    <name type="scientific">Candidatus Roizmanbacteria bacterium CG_4_8_14_3_um_filter_36_10</name>
    <dbReference type="NCBI Taxonomy" id="1974834"/>
    <lineage>
        <taxon>Bacteria</taxon>
        <taxon>Candidatus Roizmaniibacteriota</taxon>
    </lineage>
</organism>
<name>A0A2M8GN62_9BACT</name>
<feature type="transmembrane region" description="Helical" evidence="1">
    <location>
        <begin position="205"/>
        <end position="225"/>
    </location>
</feature>
<evidence type="ECO:0000313" key="2">
    <source>
        <dbReference type="EMBL" id="PJC81929.1"/>
    </source>
</evidence>
<comment type="caution">
    <text evidence="2">The sequence shown here is derived from an EMBL/GenBank/DDBJ whole genome shotgun (WGS) entry which is preliminary data.</text>
</comment>
<protein>
    <recommendedName>
        <fullName evidence="4">Glycosyltransferase RgtA/B/C/D-like domain-containing protein</fullName>
    </recommendedName>
</protein>
<feature type="transmembrane region" description="Helical" evidence="1">
    <location>
        <begin position="112"/>
        <end position="134"/>
    </location>
</feature>
<feature type="transmembrane region" description="Helical" evidence="1">
    <location>
        <begin position="255"/>
        <end position="273"/>
    </location>
</feature>
<accession>A0A2M8GN62</accession>
<feature type="transmembrane region" description="Helical" evidence="1">
    <location>
        <begin position="140"/>
        <end position="158"/>
    </location>
</feature>
<sequence>MNKLVDFFNKHKLLLAEALLFIVIFIIYKVNADYLSYPDEFINLLGGTSINNGEIPYKSFFDHHLPFAWYLAAILLKISFNSYTLFRFWWAVVTFLGLLIIGFWIRKNHRDFYYYYLGFFILYPLLAVYFWFHLYLADSLAILFFSIIFWLLLVQTISKKVNYQVVLVSSLATFCLIFSSMTFLYLALVFYLWQLYLIGFKSKKIVVFFAVCAAPYIIYFIYLLLTKSLYDFYFANFVYNTKLYISIPNYVRGRFFNPLKFGLTLIYNFYGSYLPLLTKIKFFDLYLPVGVLAGLGSLTLLLLLLSKNLMIGTLFFFLLSFSAPRSDIQNYHETDYQGGLFIVLGVISAIVALYLLKKLKVREVLIDDLRRITQVTLAIFVFFTLIFLLKNTYDKWYQVYTQKMPHIYDLSYTADFLDQVLDQNDYYWVGPYEPQEEFFVKKPRLPGKYPTLLPQFREDNYLKSSFISQFEQNPPAVIIFRHEASIFMTPALEFGKFFLDWMSSKYTSIENIKGVNVLKSPTGFNLRTDLYLQDNRREELLNKLKLNGYIE</sequence>
<dbReference type="AlphaFoldDB" id="A0A2M8GN62"/>
<feature type="transmembrane region" description="Helical" evidence="1">
    <location>
        <begin position="368"/>
        <end position="389"/>
    </location>
</feature>